<feature type="transmembrane region" description="Helical" evidence="1">
    <location>
        <begin position="61"/>
        <end position="82"/>
    </location>
</feature>
<dbReference type="Proteomes" id="UP000257127">
    <property type="component" value="Unassembled WGS sequence"/>
</dbReference>
<evidence type="ECO:0000313" key="3">
    <source>
        <dbReference type="Proteomes" id="UP000257127"/>
    </source>
</evidence>
<name>A0A3E1EWC8_9FLAO</name>
<dbReference type="EMBL" id="QURB01000006">
    <property type="protein sequence ID" value="RFC53864.1"/>
    <property type="molecule type" value="Genomic_DNA"/>
</dbReference>
<dbReference type="OrthoDB" id="1202475at2"/>
<accession>A0A3E1EWC8</accession>
<protein>
    <submittedName>
        <fullName evidence="2">Uncharacterized protein</fullName>
    </submittedName>
</protein>
<keyword evidence="1" id="KW-1133">Transmembrane helix</keyword>
<dbReference type="RefSeq" id="WP_116881145.1">
    <property type="nucleotide sequence ID" value="NZ_QURB01000006.1"/>
</dbReference>
<proteinExistence type="predicted"/>
<comment type="caution">
    <text evidence="2">The sequence shown here is derived from an EMBL/GenBank/DDBJ whole genome shotgun (WGS) entry which is preliminary data.</text>
</comment>
<keyword evidence="3" id="KW-1185">Reference proteome</keyword>
<dbReference type="AlphaFoldDB" id="A0A3E1EWC8"/>
<gene>
    <name evidence="2" type="ORF">DXU93_09960</name>
</gene>
<keyword evidence="1" id="KW-0472">Membrane</keyword>
<evidence type="ECO:0000313" key="2">
    <source>
        <dbReference type="EMBL" id="RFC53864.1"/>
    </source>
</evidence>
<feature type="transmembrane region" description="Helical" evidence="1">
    <location>
        <begin position="35"/>
        <end position="54"/>
    </location>
</feature>
<reference evidence="2 3" key="1">
    <citation type="submission" date="2018-08" db="EMBL/GenBank/DDBJ databases">
        <title>The draft genome squence of Brumimicrobium sp. N62.</title>
        <authorList>
            <person name="Du Z.-J."/>
            <person name="Luo H.-R."/>
        </authorList>
    </citation>
    <scope>NUCLEOTIDE SEQUENCE [LARGE SCALE GENOMIC DNA]</scope>
    <source>
        <strain evidence="2 3">N62</strain>
    </source>
</reference>
<evidence type="ECO:0000256" key="1">
    <source>
        <dbReference type="SAM" id="Phobius"/>
    </source>
</evidence>
<sequence>MRKTIISIILLIVGIGLLAFNRRYLFVFESDALIMYIQLLLLAVLLFSILLSFIPRLRKPLFLKTLFIFALALIFSELILAYRSVAVYNRIRFTNNYHQNNCDQLLERFEYDKTQNKFAYFSCGIAIDSEEIKQEFKEKYNVEVVAIGLGCTVDCSEHCYNLALMEYLNPIDSSN</sequence>
<organism evidence="2 3">
    <name type="scientific">Brumimicrobium aurantiacum</name>
    <dbReference type="NCBI Taxonomy" id="1737063"/>
    <lineage>
        <taxon>Bacteria</taxon>
        <taxon>Pseudomonadati</taxon>
        <taxon>Bacteroidota</taxon>
        <taxon>Flavobacteriia</taxon>
        <taxon>Flavobacteriales</taxon>
        <taxon>Crocinitomicaceae</taxon>
        <taxon>Brumimicrobium</taxon>
    </lineage>
</organism>
<keyword evidence="1" id="KW-0812">Transmembrane</keyword>